<dbReference type="PANTHER" id="PTHR30151">
    <property type="entry name" value="ALKANE SULFONATE ABC TRANSPORTER-RELATED, MEMBRANE SUBUNIT"/>
    <property type="match status" value="1"/>
</dbReference>
<dbReference type="InterPro" id="IPR035906">
    <property type="entry name" value="MetI-like_sf"/>
</dbReference>
<dbReference type="Gene3D" id="1.10.3720.10">
    <property type="entry name" value="MetI-like"/>
    <property type="match status" value="1"/>
</dbReference>
<dbReference type="eggNOG" id="COG0600">
    <property type="taxonomic scope" value="Bacteria"/>
</dbReference>
<evidence type="ECO:0000313" key="9">
    <source>
        <dbReference type="EMBL" id="EFV43330.1"/>
    </source>
</evidence>
<dbReference type="PANTHER" id="PTHR30151:SF0">
    <property type="entry name" value="ABC TRANSPORTER PERMEASE PROTEIN MJ0413-RELATED"/>
    <property type="match status" value="1"/>
</dbReference>
<feature type="transmembrane region" description="Helical" evidence="7">
    <location>
        <begin position="128"/>
        <end position="149"/>
    </location>
</feature>
<evidence type="ECO:0000256" key="5">
    <source>
        <dbReference type="ARBA" id="ARBA00022989"/>
    </source>
</evidence>
<comment type="caution">
    <text evidence="9">The sequence shown here is derived from an EMBL/GenBank/DDBJ whole genome shotgun (WGS) entry which is preliminary data.</text>
</comment>
<name>E5Y9D8_BILW3</name>
<evidence type="ECO:0000256" key="1">
    <source>
        <dbReference type="ARBA" id="ARBA00004651"/>
    </source>
</evidence>
<dbReference type="OrthoDB" id="8138334at2"/>
<feature type="transmembrane region" description="Helical" evidence="7">
    <location>
        <begin position="71"/>
        <end position="91"/>
    </location>
</feature>
<keyword evidence="3" id="KW-1003">Cell membrane</keyword>
<evidence type="ECO:0000259" key="8">
    <source>
        <dbReference type="PROSITE" id="PS50928"/>
    </source>
</evidence>
<dbReference type="Proteomes" id="UP000006034">
    <property type="component" value="Unassembled WGS sequence"/>
</dbReference>
<dbReference type="PROSITE" id="PS50928">
    <property type="entry name" value="ABC_TM1"/>
    <property type="match status" value="1"/>
</dbReference>
<proteinExistence type="inferred from homology"/>
<dbReference type="STRING" id="563192.HMPREF0179_02853"/>
<sequence>MSSIKKSLCSATARRGIISIIVFTVVWEICTRLHVPIIGNVPAPSSVIGSMGKQLTDAFYWISWRDSMMRIVGGFVLAQAIGIPLGLLLGASKAAHNLIYPVFEIMRPVPPLAWVPVAVIFWPTPEMSMVFVTFLGAFFIVVINIVDGVRSIDARYLRAARSLGSSRSDMFWHILLPGSLPSIVVGMTVGMGVTWAVVVAAEMIASRTGLGYLTWSAYVAGEFPVIIIGMMSIGIAGYVCSAIIRFTGTRMTPWLRTF</sequence>
<dbReference type="SUPFAM" id="SSF161098">
    <property type="entry name" value="MetI-like"/>
    <property type="match status" value="1"/>
</dbReference>
<evidence type="ECO:0000313" key="10">
    <source>
        <dbReference type="Proteomes" id="UP000006034"/>
    </source>
</evidence>
<evidence type="ECO:0000256" key="4">
    <source>
        <dbReference type="ARBA" id="ARBA00022692"/>
    </source>
</evidence>
<accession>E5Y9D8</accession>
<feature type="transmembrane region" description="Helical" evidence="7">
    <location>
        <begin position="98"/>
        <end position="122"/>
    </location>
</feature>
<feature type="domain" description="ABC transmembrane type-1" evidence="8">
    <location>
        <begin position="64"/>
        <end position="244"/>
    </location>
</feature>
<keyword evidence="5 7" id="KW-1133">Transmembrane helix</keyword>
<feature type="transmembrane region" description="Helical" evidence="7">
    <location>
        <begin position="223"/>
        <end position="246"/>
    </location>
</feature>
<comment type="subcellular location">
    <subcellularLocation>
        <location evidence="1 7">Cell membrane</location>
        <topology evidence="1 7">Multi-pass membrane protein</topology>
    </subcellularLocation>
</comment>
<feature type="transmembrane region" description="Helical" evidence="7">
    <location>
        <begin position="170"/>
        <end position="203"/>
    </location>
</feature>
<organism evidence="9 10">
    <name type="scientific">Bilophila wadsworthia (strain 3_1_6)</name>
    <dbReference type="NCBI Taxonomy" id="563192"/>
    <lineage>
        <taxon>Bacteria</taxon>
        <taxon>Pseudomonadati</taxon>
        <taxon>Thermodesulfobacteriota</taxon>
        <taxon>Desulfovibrionia</taxon>
        <taxon>Desulfovibrionales</taxon>
        <taxon>Desulfovibrionaceae</taxon>
        <taxon>Bilophila</taxon>
    </lineage>
</organism>
<dbReference type="GeneID" id="78084757"/>
<keyword evidence="10" id="KW-1185">Reference proteome</keyword>
<dbReference type="Pfam" id="PF00528">
    <property type="entry name" value="BPD_transp_1"/>
    <property type="match status" value="1"/>
</dbReference>
<dbReference type="CDD" id="cd06261">
    <property type="entry name" value="TM_PBP2"/>
    <property type="match status" value="1"/>
</dbReference>
<dbReference type="EMBL" id="ADCP02000001">
    <property type="protein sequence ID" value="EFV43330.1"/>
    <property type="molecule type" value="Genomic_DNA"/>
</dbReference>
<evidence type="ECO:0000256" key="2">
    <source>
        <dbReference type="ARBA" id="ARBA00022448"/>
    </source>
</evidence>
<feature type="transmembrane region" description="Helical" evidence="7">
    <location>
        <begin position="12"/>
        <end position="35"/>
    </location>
</feature>
<evidence type="ECO:0000256" key="3">
    <source>
        <dbReference type="ARBA" id="ARBA00022475"/>
    </source>
</evidence>
<dbReference type="GO" id="GO:0042918">
    <property type="term" value="P:alkanesulfonate transmembrane transport"/>
    <property type="evidence" value="ECO:0007669"/>
    <property type="project" value="UniProtKB-ARBA"/>
</dbReference>
<dbReference type="GO" id="GO:0005886">
    <property type="term" value="C:plasma membrane"/>
    <property type="evidence" value="ECO:0007669"/>
    <property type="project" value="UniProtKB-SubCell"/>
</dbReference>
<dbReference type="FunFam" id="1.10.3720.10:FF:000003">
    <property type="entry name" value="Aliphatic sulfonate ABC transporter permease"/>
    <property type="match status" value="1"/>
</dbReference>
<dbReference type="InterPro" id="IPR000515">
    <property type="entry name" value="MetI-like"/>
</dbReference>
<comment type="similarity">
    <text evidence="7">Belongs to the binding-protein-dependent transport system permease family.</text>
</comment>
<protein>
    <submittedName>
        <fullName evidence="9">NitT/TauT family transport system permease</fullName>
    </submittedName>
</protein>
<keyword evidence="6 7" id="KW-0472">Membrane</keyword>
<dbReference type="AlphaFoldDB" id="E5Y9D8"/>
<dbReference type="HOGENOM" id="CLU_046113_1_1_7"/>
<reference evidence="9 10" key="2">
    <citation type="submission" date="2013-04" db="EMBL/GenBank/DDBJ databases">
        <title>The Genome Sequence of Bilophila wadsworthia 3_1_6.</title>
        <authorList>
            <consortium name="The Broad Institute Genomics Platform"/>
            <person name="Earl A."/>
            <person name="Ward D."/>
            <person name="Feldgarden M."/>
            <person name="Gevers D."/>
            <person name="Sibley C."/>
            <person name="Strauss J."/>
            <person name="Allen-Vercoe E."/>
            <person name="Walker B."/>
            <person name="Young S."/>
            <person name="Zeng Q."/>
            <person name="Gargeya S."/>
            <person name="Fitzgerald M."/>
            <person name="Haas B."/>
            <person name="Abouelleil A."/>
            <person name="Allen A.W."/>
            <person name="Alvarado L."/>
            <person name="Arachchi H.M."/>
            <person name="Berlin A.M."/>
            <person name="Chapman S.B."/>
            <person name="Gainer-Dewar J."/>
            <person name="Goldberg J."/>
            <person name="Griggs A."/>
            <person name="Gujja S."/>
            <person name="Hansen M."/>
            <person name="Howarth C."/>
            <person name="Imamovic A."/>
            <person name="Ireland A."/>
            <person name="Larimer J."/>
            <person name="McCowan C."/>
            <person name="Murphy C."/>
            <person name="Pearson M."/>
            <person name="Poon T.W."/>
            <person name="Priest M."/>
            <person name="Roberts A."/>
            <person name="Saif S."/>
            <person name="Shea T."/>
            <person name="Sisk P."/>
            <person name="Sykes S."/>
            <person name="Wortman J."/>
            <person name="Nusbaum C."/>
            <person name="Birren B."/>
        </authorList>
    </citation>
    <scope>NUCLEOTIDE SEQUENCE [LARGE SCALE GENOMIC DNA]</scope>
    <source>
        <strain evidence="9 10">3_1_6</strain>
    </source>
</reference>
<keyword evidence="2 7" id="KW-0813">Transport</keyword>
<keyword evidence="4 7" id="KW-0812">Transmembrane</keyword>
<dbReference type="RefSeq" id="WP_005028993.1">
    <property type="nucleotide sequence ID" value="NZ_KE150238.1"/>
</dbReference>
<gene>
    <name evidence="9" type="ORF">HMPREF0179_02853</name>
</gene>
<reference evidence="9 10" key="1">
    <citation type="submission" date="2010-10" db="EMBL/GenBank/DDBJ databases">
        <authorList>
            <consortium name="The Broad Institute Genome Sequencing Platform"/>
            <person name="Ward D."/>
            <person name="Earl A."/>
            <person name="Feldgarden M."/>
            <person name="Young S.K."/>
            <person name="Gargeya S."/>
            <person name="Zeng Q."/>
            <person name="Alvarado L."/>
            <person name="Berlin A."/>
            <person name="Bochicchio J."/>
            <person name="Chapman S.B."/>
            <person name="Chen Z."/>
            <person name="Freedman E."/>
            <person name="Gellesch M."/>
            <person name="Goldberg J."/>
            <person name="Griggs A."/>
            <person name="Gujja S."/>
            <person name="Heilman E."/>
            <person name="Heiman D."/>
            <person name="Howarth C."/>
            <person name="Mehta T."/>
            <person name="Neiman D."/>
            <person name="Pearson M."/>
            <person name="Roberts A."/>
            <person name="Saif S."/>
            <person name="Shea T."/>
            <person name="Shenoy N."/>
            <person name="Sisk P."/>
            <person name="Stolte C."/>
            <person name="Sykes S."/>
            <person name="White J."/>
            <person name="Yandava C."/>
            <person name="Allen-Vercoe E."/>
            <person name="Sibley C."/>
            <person name="Ambrose C.E."/>
            <person name="Strauss J."/>
            <person name="Daigneault M."/>
            <person name="Haas B."/>
            <person name="Nusbaum C."/>
            <person name="Birren B."/>
        </authorList>
    </citation>
    <scope>NUCLEOTIDE SEQUENCE [LARGE SCALE GENOMIC DNA]</scope>
    <source>
        <strain evidence="9 10">3_1_6</strain>
    </source>
</reference>
<evidence type="ECO:0000256" key="7">
    <source>
        <dbReference type="RuleBase" id="RU363032"/>
    </source>
</evidence>
<evidence type="ECO:0000256" key="6">
    <source>
        <dbReference type="ARBA" id="ARBA00023136"/>
    </source>
</evidence>